<dbReference type="GO" id="GO:0015074">
    <property type="term" value="P:DNA integration"/>
    <property type="evidence" value="ECO:0007669"/>
    <property type="project" value="InterPro"/>
</dbReference>
<dbReference type="AlphaFoldDB" id="A0A9P6BC81"/>
<accession>A0A9P6BC81</accession>
<dbReference type="GO" id="GO:0006310">
    <property type="term" value="P:DNA recombination"/>
    <property type="evidence" value="ECO:0007669"/>
    <property type="project" value="UniProtKB-KW"/>
</dbReference>
<evidence type="ECO:0008006" key="4">
    <source>
        <dbReference type="Google" id="ProtNLM"/>
    </source>
</evidence>
<evidence type="ECO:0000313" key="2">
    <source>
        <dbReference type="EMBL" id="KAF9521447.1"/>
    </source>
</evidence>
<reference evidence="2" key="1">
    <citation type="submission" date="2020-11" db="EMBL/GenBank/DDBJ databases">
        <authorList>
            <consortium name="DOE Joint Genome Institute"/>
            <person name="Ahrendt S."/>
            <person name="Riley R."/>
            <person name="Andreopoulos W."/>
            <person name="Labutti K."/>
            <person name="Pangilinan J."/>
            <person name="Ruiz-Duenas F.J."/>
            <person name="Barrasa J.M."/>
            <person name="Sanchez-Garcia M."/>
            <person name="Camarero S."/>
            <person name="Miyauchi S."/>
            <person name="Serrano A."/>
            <person name="Linde D."/>
            <person name="Babiker R."/>
            <person name="Drula E."/>
            <person name="Ayuso-Fernandez I."/>
            <person name="Pacheco R."/>
            <person name="Padilla G."/>
            <person name="Ferreira P."/>
            <person name="Barriuso J."/>
            <person name="Kellner H."/>
            <person name="Castanera R."/>
            <person name="Alfaro M."/>
            <person name="Ramirez L."/>
            <person name="Pisabarro A.G."/>
            <person name="Kuo A."/>
            <person name="Tritt A."/>
            <person name="Lipzen A."/>
            <person name="He G."/>
            <person name="Yan M."/>
            <person name="Ng V."/>
            <person name="Cullen D."/>
            <person name="Martin F."/>
            <person name="Rosso M.-N."/>
            <person name="Henrissat B."/>
            <person name="Hibbett D."/>
            <person name="Martinez A.T."/>
            <person name="Grigoriev I.V."/>
        </authorList>
    </citation>
    <scope>NUCLEOTIDE SEQUENCE</scope>
    <source>
        <strain evidence="2">CBS 506.95</strain>
    </source>
</reference>
<dbReference type="SUPFAM" id="SSF56349">
    <property type="entry name" value="DNA breaking-rejoining enzymes"/>
    <property type="match status" value="1"/>
</dbReference>
<dbReference type="InterPro" id="IPR011010">
    <property type="entry name" value="DNA_brk_join_enz"/>
</dbReference>
<dbReference type="GO" id="GO:0003677">
    <property type="term" value="F:DNA binding"/>
    <property type="evidence" value="ECO:0007669"/>
    <property type="project" value="InterPro"/>
</dbReference>
<dbReference type="Proteomes" id="UP000807306">
    <property type="component" value="Unassembled WGS sequence"/>
</dbReference>
<dbReference type="OrthoDB" id="3163890at2759"/>
<sequence length="207" mass="23114">CDTIDLDGKPSIGQRSSYTHAQKMRAAMTYTFGRTLGLGSQAWQEYRASGGLIETAGNPSTSELVSRYMISLRRRKAQSGETPTSARAITAVGSLYVWIAFILIDSLRTQDLLDSLYDFNHRPGNWDPKEYQPGSRKSKQDLGQWGGPLTRRAAQAIYTLAFLCLLRVDEVLRIRAEHIETVEGRITLTLPFRKTHQFGGESSNLGD</sequence>
<gene>
    <name evidence="2" type="ORF">CPB83DRAFT_778726</name>
</gene>
<organism evidence="2 3">
    <name type="scientific">Crepidotus variabilis</name>
    <dbReference type="NCBI Taxonomy" id="179855"/>
    <lineage>
        <taxon>Eukaryota</taxon>
        <taxon>Fungi</taxon>
        <taxon>Dikarya</taxon>
        <taxon>Basidiomycota</taxon>
        <taxon>Agaricomycotina</taxon>
        <taxon>Agaricomycetes</taxon>
        <taxon>Agaricomycetidae</taxon>
        <taxon>Agaricales</taxon>
        <taxon>Agaricineae</taxon>
        <taxon>Crepidotaceae</taxon>
        <taxon>Crepidotus</taxon>
    </lineage>
</organism>
<dbReference type="EMBL" id="MU158062">
    <property type="protein sequence ID" value="KAF9521447.1"/>
    <property type="molecule type" value="Genomic_DNA"/>
</dbReference>
<dbReference type="Gene3D" id="1.10.443.10">
    <property type="entry name" value="Intergrase catalytic core"/>
    <property type="match status" value="1"/>
</dbReference>
<name>A0A9P6BC81_9AGAR</name>
<proteinExistence type="predicted"/>
<keyword evidence="3" id="KW-1185">Reference proteome</keyword>
<comment type="caution">
    <text evidence="2">The sequence shown here is derived from an EMBL/GenBank/DDBJ whole genome shotgun (WGS) entry which is preliminary data.</text>
</comment>
<keyword evidence="1" id="KW-0233">DNA recombination</keyword>
<protein>
    <recommendedName>
        <fullName evidence="4">Integrase</fullName>
    </recommendedName>
</protein>
<evidence type="ECO:0000313" key="3">
    <source>
        <dbReference type="Proteomes" id="UP000807306"/>
    </source>
</evidence>
<feature type="non-terminal residue" evidence="2">
    <location>
        <position position="1"/>
    </location>
</feature>
<evidence type="ECO:0000256" key="1">
    <source>
        <dbReference type="ARBA" id="ARBA00023172"/>
    </source>
</evidence>
<dbReference type="InterPro" id="IPR013762">
    <property type="entry name" value="Integrase-like_cat_sf"/>
</dbReference>